<keyword evidence="5 10" id="KW-0931">ER-Golgi transport</keyword>
<evidence type="ECO:0000313" key="16">
    <source>
        <dbReference type="Proteomes" id="UP000722485"/>
    </source>
</evidence>
<feature type="compositionally biased region" description="Polar residues" evidence="11">
    <location>
        <begin position="1628"/>
        <end position="1644"/>
    </location>
</feature>
<evidence type="ECO:0000259" key="12">
    <source>
        <dbReference type="Pfam" id="PF12931"/>
    </source>
</evidence>
<keyword evidence="8 10" id="KW-0472">Membrane</keyword>
<evidence type="ECO:0000256" key="10">
    <source>
        <dbReference type="RuleBase" id="RU364101"/>
    </source>
</evidence>
<reference evidence="15" key="1">
    <citation type="submission" date="2020-03" db="EMBL/GenBank/DDBJ databases">
        <title>Draft Genome Sequence of Cylindrodendrum hubeiense.</title>
        <authorList>
            <person name="Buettner E."/>
            <person name="Kellner H."/>
        </authorList>
    </citation>
    <scope>NUCLEOTIDE SEQUENCE</scope>
    <source>
        <strain evidence="15">IHI 201604</strain>
    </source>
</reference>
<dbReference type="GO" id="GO:0070973">
    <property type="term" value="P:protein localization to endoplasmic reticulum exit site"/>
    <property type="evidence" value="ECO:0007669"/>
    <property type="project" value="TreeGrafter"/>
</dbReference>
<feature type="compositionally biased region" description="Basic residues" evidence="11">
    <location>
        <begin position="1904"/>
        <end position="1913"/>
    </location>
</feature>
<evidence type="ECO:0000256" key="5">
    <source>
        <dbReference type="ARBA" id="ARBA00022892"/>
    </source>
</evidence>
<evidence type="ECO:0000256" key="4">
    <source>
        <dbReference type="ARBA" id="ARBA00022824"/>
    </source>
</evidence>
<evidence type="ECO:0000256" key="1">
    <source>
        <dbReference type="ARBA" id="ARBA00004397"/>
    </source>
</evidence>
<dbReference type="Proteomes" id="UP000722485">
    <property type="component" value="Unassembled WGS sequence"/>
</dbReference>
<feature type="compositionally biased region" description="Low complexity" evidence="11">
    <location>
        <begin position="22"/>
        <end position="36"/>
    </location>
</feature>
<evidence type="ECO:0000313" key="15">
    <source>
        <dbReference type="EMBL" id="KAF7548405.1"/>
    </source>
</evidence>
<name>A0A9P5H7S4_9HYPO</name>
<feature type="compositionally biased region" description="Pro residues" evidence="11">
    <location>
        <begin position="1811"/>
        <end position="1824"/>
    </location>
</feature>
<feature type="region of interest" description="Disordered" evidence="11">
    <location>
        <begin position="1427"/>
        <end position="1464"/>
    </location>
</feature>
<organism evidence="15 16">
    <name type="scientific">Cylindrodendrum hubeiense</name>
    <dbReference type="NCBI Taxonomy" id="595255"/>
    <lineage>
        <taxon>Eukaryota</taxon>
        <taxon>Fungi</taxon>
        <taxon>Dikarya</taxon>
        <taxon>Ascomycota</taxon>
        <taxon>Pezizomycotina</taxon>
        <taxon>Sordariomycetes</taxon>
        <taxon>Hypocreomycetidae</taxon>
        <taxon>Hypocreales</taxon>
        <taxon>Nectriaceae</taxon>
        <taxon>Cylindrodendrum</taxon>
    </lineage>
</organism>
<proteinExistence type="inferred from homology"/>
<feature type="compositionally biased region" description="Acidic residues" evidence="11">
    <location>
        <begin position="397"/>
        <end position="408"/>
    </location>
</feature>
<dbReference type="Gene3D" id="1.25.40.1030">
    <property type="match status" value="1"/>
</dbReference>
<feature type="compositionally biased region" description="Polar residues" evidence="11">
    <location>
        <begin position="596"/>
        <end position="607"/>
    </location>
</feature>
<keyword evidence="4 10" id="KW-0256">Endoplasmic reticulum</keyword>
<comment type="subcellular location">
    <subcellularLocation>
        <location evidence="1">Endoplasmic reticulum membrane</location>
        <topology evidence="1">Peripheral membrane protein</topology>
        <orientation evidence="1">Cytoplasmic side</orientation>
    </subcellularLocation>
</comment>
<feature type="region of interest" description="Disordered" evidence="11">
    <location>
        <begin position="1784"/>
        <end position="1921"/>
    </location>
</feature>
<feature type="compositionally biased region" description="Polar residues" evidence="11">
    <location>
        <begin position="1451"/>
        <end position="1463"/>
    </location>
</feature>
<feature type="domain" description="Sec16 Sec23-binding" evidence="12">
    <location>
        <begin position="1125"/>
        <end position="1428"/>
    </location>
</feature>
<comment type="function">
    <text evidence="9 10">Involved in the initiation of assembly of the COPII coat required for the formation of transport vesicles from the endoplasmic reticulum (ER) and the selection of cargo molecules. Also involved in autophagy.</text>
</comment>
<gene>
    <name evidence="15" type="ORF">G7Z17_g7085</name>
</gene>
<evidence type="ECO:0000256" key="6">
    <source>
        <dbReference type="ARBA" id="ARBA00022927"/>
    </source>
</evidence>
<dbReference type="GO" id="GO:0015031">
    <property type="term" value="P:protein transport"/>
    <property type="evidence" value="ECO:0007669"/>
    <property type="project" value="UniProtKB-KW"/>
</dbReference>
<dbReference type="EMBL" id="JAANBB010000149">
    <property type="protein sequence ID" value="KAF7548405.1"/>
    <property type="molecule type" value="Genomic_DNA"/>
</dbReference>
<feature type="compositionally biased region" description="Polar residues" evidence="11">
    <location>
        <begin position="427"/>
        <end position="444"/>
    </location>
</feature>
<comment type="similarity">
    <text evidence="2 10">Belongs to the SEC16 family.</text>
</comment>
<feature type="compositionally biased region" description="Gly residues" evidence="11">
    <location>
        <begin position="1435"/>
        <end position="1444"/>
    </location>
</feature>
<dbReference type="Pfam" id="PF12931">
    <property type="entry name" value="TPR_Sec16"/>
    <property type="match status" value="1"/>
</dbReference>
<dbReference type="PANTHER" id="PTHR13402">
    <property type="entry name" value="RGPR-RELATED"/>
    <property type="match status" value="1"/>
</dbReference>
<feature type="region of interest" description="Disordered" evidence="11">
    <location>
        <begin position="1496"/>
        <end position="1556"/>
    </location>
</feature>
<dbReference type="FunFam" id="1.25.40.1030:FF:000008">
    <property type="entry name" value="Protein transport protein sec16"/>
    <property type="match status" value="1"/>
</dbReference>
<feature type="compositionally biased region" description="Acidic residues" evidence="11">
    <location>
        <begin position="194"/>
        <end position="208"/>
    </location>
</feature>
<feature type="region of interest" description="Disordered" evidence="11">
    <location>
        <begin position="1"/>
        <end position="902"/>
    </location>
</feature>
<feature type="compositionally biased region" description="Polar residues" evidence="11">
    <location>
        <begin position="1498"/>
        <end position="1516"/>
    </location>
</feature>
<dbReference type="Pfam" id="PF12932">
    <property type="entry name" value="Sec16"/>
    <property type="match status" value="1"/>
</dbReference>
<feature type="compositionally biased region" description="Low complexity" evidence="11">
    <location>
        <begin position="1726"/>
        <end position="1736"/>
    </location>
</feature>
<feature type="compositionally biased region" description="Polar residues" evidence="11">
    <location>
        <begin position="313"/>
        <end position="329"/>
    </location>
</feature>
<dbReference type="GO" id="GO:0016192">
    <property type="term" value="P:vesicle-mediated transport"/>
    <property type="evidence" value="ECO:0007669"/>
    <property type="project" value="UniProtKB-KW"/>
</dbReference>
<comment type="caution">
    <text evidence="15">The sequence shown here is derived from an EMBL/GenBank/DDBJ whole genome shotgun (WGS) entry which is preliminary data.</text>
</comment>
<evidence type="ECO:0000256" key="7">
    <source>
        <dbReference type="ARBA" id="ARBA00023006"/>
    </source>
</evidence>
<feature type="compositionally biased region" description="Polar residues" evidence="11">
    <location>
        <begin position="1"/>
        <end position="10"/>
    </location>
</feature>
<evidence type="ECO:0000256" key="9">
    <source>
        <dbReference type="ARBA" id="ARBA00024687"/>
    </source>
</evidence>
<feature type="compositionally biased region" description="Polar residues" evidence="11">
    <location>
        <begin position="787"/>
        <end position="811"/>
    </location>
</feature>
<dbReference type="GO" id="GO:0007030">
    <property type="term" value="P:Golgi organization"/>
    <property type="evidence" value="ECO:0007669"/>
    <property type="project" value="TreeGrafter"/>
</dbReference>
<keyword evidence="16" id="KW-1185">Reference proteome</keyword>
<feature type="compositionally biased region" description="Low complexity" evidence="11">
    <location>
        <begin position="274"/>
        <end position="289"/>
    </location>
</feature>
<dbReference type="CDD" id="cd09233">
    <property type="entry name" value="ACE1-Sec16-like"/>
    <property type="match status" value="1"/>
</dbReference>
<keyword evidence="3 10" id="KW-0813">Transport</keyword>
<dbReference type="InterPro" id="IPR024468">
    <property type="entry name" value="Sec16_N"/>
</dbReference>
<feature type="compositionally biased region" description="Acidic residues" evidence="11">
    <location>
        <begin position="367"/>
        <end position="378"/>
    </location>
</feature>
<feature type="compositionally biased region" description="Low complexity" evidence="11">
    <location>
        <begin position="543"/>
        <end position="557"/>
    </location>
</feature>
<evidence type="ECO:0000256" key="2">
    <source>
        <dbReference type="ARBA" id="ARBA00005927"/>
    </source>
</evidence>
<feature type="compositionally biased region" description="Low complexity" evidence="11">
    <location>
        <begin position="1825"/>
        <end position="1834"/>
    </location>
</feature>
<protein>
    <recommendedName>
        <fullName evidence="10">Protein transport protein sec16</fullName>
    </recommendedName>
</protein>
<evidence type="ECO:0000256" key="8">
    <source>
        <dbReference type="ARBA" id="ARBA00023136"/>
    </source>
</evidence>
<feature type="compositionally biased region" description="Basic and acidic residues" evidence="11">
    <location>
        <begin position="1701"/>
        <end position="1725"/>
    </location>
</feature>
<evidence type="ECO:0000259" key="14">
    <source>
        <dbReference type="Pfam" id="PF12935"/>
    </source>
</evidence>
<feature type="compositionally biased region" description="Polar residues" evidence="11">
    <location>
        <begin position="118"/>
        <end position="130"/>
    </location>
</feature>
<feature type="region of interest" description="Disordered" evidence="11">
    <location>
        <begin position="1606"/>
        <end position="1769"/>
    </location>
</feature>
<keyword evidence="6 10" id="KW-0653">Protein transport</keyword>
<dbReference type="GO" id="GO:0070971">
    <property type="term" value="C:endoplasmic reticulum exit site"/>
    <property type="evidence" value="ECO:0007669"/>
    <property type="project" value="TreeGrafter"/>
</dbReference>
<feature type="compositionally biased region" description="Low complexity" evidence="11">
    <location>
        <begin position="86"/>
        <end position="101"/>
    </location>
</feature>
<sequence>MAAEPTSSSWHPAVMPNKADDAAAPTEAPADATKPTSSPQDLPTQPEKATTLEPPSRDDAEPSSGEETANAWPEQDDDDDDEDDSSLASEESASKQQSTEEFPAEPTEVDAATKPKGPTSQHASSMSFARTVSHDLTFGDDDEGDWNISRTDTDPFKFMPPSDRTNSFPVVPPMSPDSNSHEQQPLPSNQAADVLEENEKDVDAEEEEYQRGSALEGSAELSAPKRQHARSISIGRDLQETDGQDSEARYEEGVPLISQTGQEETSEDTNAAVASSFADDAGTGDDFFSQIQDSNADAAPNGLPVQPLERKSTMQVLDSVNPSSLSRQSTLEEEEEDENHTVAKADSEAQTKDGQPPKDLAAKWEAAFEDDEDDDFLLEDSTPPENKEVDPAAFFGSDDEGFLEDDEPAPAPKPTPAAAQNPYAPQKPQTQRAASYTPRTTAPVQATPGGMYNAPGPTVTPYGSASQYNAPAPAERPGMPRAQSFVDKSKGGYSSPYDLPTDLVAPLMKPRKRASMQTLPRASAPPPQSSSLPRSTSMFMAGPPSNSLSPPTSSHGSQGPPMHQGLPMQHKPPTPGVQHKENFFEELPMVPKPRPSSRTSLRASSPVRNPPPMAYGAHTAPPPAMNHMLPPPLPAHPVAPSQPPATQPTGVANLVSPDRVSPYAALSTPANHMPPPSVNGSRYSPAPGATGNHSAPPAPANSRYSPAPPATKGHGSYGPVASTAVPPPILPFQPRTSSPLTHCEMNHGPNGELTLAERRMSSSYEPRLNRVSSLPPTREVDEEEEQTTPNRSVSATHPTSSHVGSRYSPGNSPKAIRRTPPPPSYAGQLTLSPPKQSGPGYVPYAPHAPPTAHAGFVPPPRAQTQSPSAAFGHRQGSRSSEHGHVRRPSSAHSATSPVMTRPANLPYAPINAPYAPVTRVRGQSITMNMVAPTDGRENDPLQRWKGAPIFTWGVGGTMVTSFPNSVPRYGMNQSVPTIIRTPGEVKVRNVKDIDPLQDRLAKFPGPLKGKSKKKETIAWLTAGIETLEKDVPEISFQSQLSLDSKRAIERLLLWRILRIFIEFDGILEGTPAVEKAVRDVLSPGTITPTADDDALFPGVGGLGVGPSSITAMQADGADISTMDQIRHHLLRGDREKAIWAFVDKRLWGHAMLISHTVSGDLYKQVAQEFVRKEVNFPGHNNESMAALYQVLSGNFDDCVDELVPVHARAGLQLMSTQSGPGPAKDTLDGLDKWRETLCLILSNRSADDTRGLTALGNLLSSYGRAEAAHICFLFGRNASTFGGLDDPNANLVLLGSDHHQQPDQFAKETEALQLSEVYEYGISLAGGLAASAGTPHLAAYKLQHAMTLAEYGYRDKALQYCDAIAHAMTSQTKRSPYYHIVLESAVDDFMTRLKQAPKDETNSWISKPSMNKVSDSMWNRFNKFVAGDENENNGAGPGGEGEAGPFGRIATTPTMSRSPSVSNFEVYGGQSPGYPIGAAQPAATAAGARYAPGAVAATPSSNPYEPTSQYTPAPRSSTDRGSNEYIRNSYEPSHPGVAPVSVPSGGYTPVAPSASEPSLPQIDSVMVGAPGLAPAAQIMQSAQSGGYQPFGIPTSASMPVLPTAVEDKSAEVSQQGYQPLSYGYEPPSFNSNPPVPESQANTAESGGDGYEPPSFQPYGYEPPSYQPDPEPTSEDNEVSKPKKKSFMDDDDDSTPTLRAQDQSKDDKDRENDEMFRKAAEEDAKRAAAQQSAKKGWGFSGWFGGKKADTPPPAGDQSPGKPIRAKLGEASSFVYDPDLKRWVNKKPGAEIVPAKTATPPPPRAIPRSVSGTPPPQSTGTPPPPMASSAPSGGMPLHMRSATPELTRAPSMDNLGLGVPPPMARSVSNPSLGGPAAGPPSRPTTSMSNASSIDDLIGAAAPRRPGEKKKPRKSGRYIDVMAK</sequence>
<feature type="compositionally biased region" description="Polar residues" evidence="11">
    <location>
        <begin position="257"/>
        <end position="273"/>
    </location>
</feature>
<evidence type="ECO:0000259" key="13">
    <source>
        <dbReference type="Pfam" id="PF12932"/>
    </source>
</evidence>
<dbReference type="OrthoDB" id="8918678at2759"/>
<evidence type="ECO:0000256" key="3">
    <source>
        <dbReference type="ARBA" id="ARBA00022448"/>
    </source>
</evidence>
<evidence type="ECO:0000256" key="11">
    <source>
        <dbReference type="SAM" id="MobiDB-lite"/>
    </source>
</evidence>
<dbReference type="GO" id="GO:0005789">
    <property type="term" value="C:endoplasmic reticulum membrane"/>
    <property type="evidence" value="ECO:0007669"/>
    <property type="project" value="UniProtKB-SubCell"/>
</dbReference>
<feature type="domain" description="Sec16 N-terminal" evidence="14">
    <location>
        <begin position="245"/>
        <end position="425"/>
    </location>
</feature>
<dbReference type="Pfam" id="PF12935">
    <property type="entry name" value="Sec16_N"/>
    <property type="match status" value="1"/>
</dbReference>
<accession>A0A9P5H7S4</accession>
<dbReference type="PANTHER" id="PTHR13402:SF6">
    <property type="entry name" value="SECRETORY 16, ISOFORM I"/>
    <property type="match status" value="1"/>
</dbReference>
<feature type="domain" description="Sec16 central conserved" evidence="13">
    <location>
        <begin position="947"/>
        <end position="1065"/>
    </location>
</feature>
<keyword evidence="7 10" id="KW-0072">Autophagy</keyword>
<feature type="compositionally biased region" description="Pro residues" evidence="11">
    <location>
        <begin position="620"/>
        <end position="646"/>
    </location>
</feature>
<dbReference type="GO" id="GO:0006914">
    <property type="term" value="P:autophagy"/>
    <property type="evidence" value="ECO:0007669"/>
    <property type="project" value="UniProtKB-KW"/>
</dbReference>
<dbReference type="InterPro" id="IPR024340">
    <property type="entry name" value="Sec16_CCD"/>
</dbReference>
<feature type="compositionally biased region" description="Acidic residues" evidence="11">
    <location>
        <begin position="74"/>
        <end position="85"/>
    </location>
</feature>
<dbReference type="InterPro" id="IPR024298">
    <property type="entry name" value="Sec16_Sec23-bd"/>
</dbReference>
<feature type="compositionally biased region" description="Polar residues" evidence="11">
    <location>
        <begin position="1881"/>
        <end position="1890"/>
    </location>
</feature>
<feature type="compositionally biased region" description="Basic and acidic residues" evidence="11">
    <location>
        <begin position="339"/>
        <end position="351"/>
    </location>
</feature>
<feature type="compositionally biased region" description="Polar residues" evidence="11">
    <location>
        <begin position="176"/>
        <end position="191"/>
    </location>
</feature>
<dbReference type="GO" id="GO:0012507">
    <property type="term" value="C:ER to Golgi transport vesicle membrane"/>
    <property type="evidence" value="ECO:0007669"/>
    <property type="project" value="TreeGrafter"/>
</dbReference>